<dbReference type="Pfam" id="PF13561">
    <property type="entry name" value="adh_short_C2"/>
    <property type="match status" value="1"/>
</dbReference>
<feature type="domain" description="Ketoreductase" evidence="2">
    <location>
        <begin position="9"/>
        <end position="186"/>
    </location>
</feature>
<evidence type="ECO:0000313" key="4">
    <source>
        <dbReference type="Proteomes" id="UP001602370"/>
    </source>
</evidence>
<keyword evidence="4" id="KW-1185">Reference proteome</keyword>
<dbReference type="InterPro" id="IPR002347">
    <property type="entry name" value="SDR_fam"/>
</dbReference>
<dbReference type="InterPro" id="IPR057326">
    <property type="entry name" value="KR_dom"/>
</dbReference>
<name>A0ABW6Y3F1_9ACTN</name>
<comment type="similarity">
    <text evidence="1">Belongs to the short-chain dehydrogenases/reductases (SDR) family.</text>
</comment>
<accession>A0ABW6Y3F1</accession>
<dbReference type="SUPFAM" id="SSF51735">
    <property type="entry name" value="NAD(P)-binding Rossmann-fold domains"/>
    <property type="match status" value="1"/>
</dbReference>
<gene>
    <name evidence="3" type="ORF">ACFY8C_38045</name>
</gene>
<dbReference type="RefSeq" id="WP_030321454.1">
    <property type="nucleotide sequence ID" value="NZ_JBIBDZ010000018.1"/>
</dbReference>
<dbReference type="PROSITE" id="PS00061">
    <property type="entry name" value="ADH_SHORT"/>
    <property type="match status" value="1"/>
</dbReference>
<comment type="caution">
    <text evidence="3">The sequence shown here is derived from an EMBL/GenBank/DDBJ whole genome shotgun (WGS) entry which is preliminary data.</text>
</comment>
<dbReference type="EMBL" id="JBIBDZ010000018">
    <property type="protein sequence ID" value="MFF5924087.1"/>
    <property type="molecule type" value="Genomic_DNA"/>
</dbReference>
<reference evidence="3 4" key="1">
    <citation type="submission" date="2024-10" db="EMBL/GenBank/DDBJ databases">
        <title>The Natural Products Discovery Center: Release of the First 8490 Sequenced Strains for Exploring Actinobacteria Biosynthetic Diversity.</title>
        <authorList>
            <person name="Kalkreuter E."/>
            <person name="Kautsar S.A."/>
            <person name="Yang D."/>
            <person name="Bader C.D."/>
            <person name="Teijaro C.N."/>
            <person name="Fluegel L."/>
            <person name="Davis C.M."/>
            <person name="Simpson J.R."/>
            <person name="Lauterbach L."/>
            <person name="Steele A.D."/>
            <person name="Gui C."/>
            <person name="Meng S."/>
            <person name="Li G."/>
            <person name="Viehrig K."/>
            <person name="Ye F."/>
            <person name="Su P."/>
            <person name="Kiefer A.F."/>
            <person name="Nichols A."/>
            <person name="Cepeda A.J."/>
            <person name="Yan W."/>
            <person name="Fan B."/>
            <person name="Jiang Y."/>
            <person name="Adhikari A."/>
            <person name="Zheng C.-J."/>
            <person name="Schuster L."/>
            <person name="Cowan T.M."/>
            <person name="Smanski M.J."/>
            <person name="Chevrette M.G."/>
            <person name="De Carvalho L.P.S."/>
            <person name="Shen B."/>
        </authorList>
    </citation>
    <scope>NUCLEOTIDE SEQUENCE [LARGE SCALE GENOMIC DNA]</scope>
    <source>
        <strain evidence="3 4">NPDC012605</strain>
    </source>
</reference>
<dbReference type="Gene3D" id="3.40.50.720">
    <property type="entry name" value="NAD(P)-binding Rossmann-like Domain"/>
    <property type="match status" value="1"/>
</dbReference>
<organism evidence="3 4">
    <name type="scientific">Streptomyces flavochromogenes</name>
    <dbReference type="NCBI Taxonomy" id="68199"/>
    <lineage>
        <taxon>Bacteria</taxon>
        <taxon>Bacillati</taxon>
        <taxon>Actinomycetota</taxon>
        <taxon>Actinomycetes</taxon>
        <taxon>Kitasatosporales</taxon>
        <taxon>Streptomycetaceae</taxon>
        <taxon>Streptomyces</taxon>
    </lineage>
</organism>
<dbReference type="PANTHER" id="PTHR42879">
    <property type="entry name" value="3-OXOACYL-(ACYL-CARRIER-PROTEIN) REDUCTASE"/>
    <property type="match status" value="1"/>
</dbReference>
<protein>
    <submittedName>
        <fullName evidence="3">SDR family oxidoreductase</fullName>
    </submittedName>
</protein>
<dbReference type="PANTHER" id="PTHR42879:SF2">
    <property type="entry name" value="3-OXOACYL-[ACYL-CARRIER-PROTEIN] REDUCTASE FABG"/>
    <property type="match status" value="1"/>
</dbReference>
<evidence type="ECO:0000313" key="3">
    <source>
        <dbReference type="EMBL" id="MFF5924087.1"/>
    </source>
</evidence>
<dbReference type="InterPro" id="IPR036291">
    <property type="entry name" value="NAD(P)-bd_dom_sf"/>
</dbReference>
<dbReference type="InterPro" id="IPR050259">
    <property type="entry name" value="SDR"/>
</dbReference>
<evidence type="ECO:0000256" key="1">
    <source>
        <dbReference type="ARBA" id="ARBA00006484"/>
    </source>
</evidence>
<dbReference type="PRINTS" id="PR00081">
    <property type="entry name" value="GDHRDH"/>
</dbReference>
<dbReference type="SMART" id="SM00822">
    <property type="entry name" value="PKS_KR"/>
    <property type="match status" value="1"/>
</dbReference>
<evidence type="ECO:0000259" key="2">
    <source>
        <dbReference type="SMART" id="SM00822"/>
    </source>
</evidence>
<dbReference type="InterPro" id="IPR020904">
    <property type="entry name" value="Sc_DH/Rdtase_CS"/>
</dbReference>
<sequence length="246" mass="25666">MATPGTDGRVALVTGASGALGAAVARVLDHRGYRLALHYTSGEDRARALAATLSGPSTLVRADVADWAATRDMVDRVRAELGGISVLVNAGAIRRDGLMATQSVDDWTRTVAVNLIGTFHTCRATLPDMLRGRWGRIINVVSPAGLLGSRGQTAYSAAKAGVLGMTRSLALECGRFDVTVNALSPGLMATALTEELPAAVRATLVARTAFDRMGTPDEVARGIELLLDADYMTGQVLSIDGGMSIS</sequence>
<dbReference type="Proteomes" id="UP001602370">
    <property type="component" value="Unassembled WGS sequence"/>
</dbReference>
<dbReference type="PRINTS" id="PR00080">
    <property type="entry name" value="SDRFAMILY"/>
</dbReference>
<proteinExistence type="inferred from homology"/>